<dbReference type="SUPFAM" id="SSF55383">
    <property type="entry name" value="Copper amine oxidase, domain N"/>
    <property type="match status" value="1"/>
</dbReference>
<evidence type="ECO:0000259" key="9">
    <source>
        <dbReference type="Pfam" id="PF07833"/>
    </source>
</evidence>
<evidence type="ECO:0000256" key="3">
    <source>
        <dbReference type="ARBA" id="ARBA00008725"/>
    </source>
</evidence>
<gene>
    <name evidence="11" type="ORF">O9H85_30285</name>
</gene>
<protein>
    <submittedName>
        <fullName evidence="11">Stalk domain-containing protein</fullName>
    </submittedName>
</protein>
<proteinExistence type="inferred from homology"/>
<comment type="subcellular location">
    <subcellularLocation>
        <location evidence="2">Cell membrane</location>
        <topology evidence="2">Lipid-anchor</topology>
    </subcellularLocation>
</comment>
<dbReference type="EMBL" id="JAQAGZ010000025">
    <property type="protein sequence ID" value="MCZ8516600.1"/>
    <property type="molecule type" value="Genomic_DNA"/>
</dbReference>
<evidence type="ECO:0000256" key="7">
    <source>
        <dbReference type="ARBA" id="ARBA00023139"/>
    </source>
</evidence>
<dbReference type="PANTHER" id="PTHR30570:SF1">
    <property type="entry name" value="PHOSPHATE-BINDING PROTEIN PSTS"/>
    <property type="match status" value="1"/>
</dbReference>
<evidence type="ECO:0000256" key="4">
    <source>
        <dbReference type="ARBA" id="ARBA00011529"/>
    </source>
</evidence>
<dbReference type="InterPro" id="IPR050811">
    <property type="entry name" value="Phosphate_ABC_transporter"/>
</dbReference>
<evidence type="ECO:0000256" key="1">
    <source>
        <dbReference type="ARBA" id="ARBA00002841"/>
    </source>
</evidence>
<name>A0ABT4QI90_9BACL</name>
<dbReference type="Gene3D" id="3.30.457.10">
    <property type="entry name" value="Copper amine oxidase-like, N-terminal domain"/>
    <property type="match status" value="1"/>
</dbReference>
<reference evidence="11 12" key="1">
    <citation type="submission" date="2022-12" db="EMBL/GenBank/DDBJ databases">
        <title>Draft genome sequence of Paenibacillus sp. dW9.</title>
        <authorList>
            <person name="Choi E.-W."/>
            <person name="Kim D.-U."/>
        </authorList>
    </citation>
    <scope>NUCLEOTIDE SEQUENCE [LARGE SCALE GENOMIC DNA]</scope>
    <source>
        <strain evidence="12">dW9</strain>
    </source>
</reference>
<dbReference type="Gene3D" id="3.40.190.10">
    <property type="entry name" value="Periplasmic binding protein-like II"/>
    <property type="match status" value="1"/>
</dbReference>
<dbReference type="InterPro" id="IPR012854">
    <property type="entry name" value="Cu_amine_oxidase-like_N"/>
</dbReference>
<accession>A0ABT4QI90</accession>
<comment type="similarity">
    <text evidence="3">Belongs to the PstS family.</text>
</comment>
<evidence type="ECO:0000313" key="12">
    <source>
        <dbReference type="Proteomes" id="UP001527882"/>
    </source>
</evidence>
<dbReference type="InterPro" id="IPR036582">
    <property type="entry name" value="Mao_N_sf"/>
</dbReference>
<keyword evidence="5" id="KW-0813">Transport</keyword>
<evidence type="ECO:0000259" key="10">
    <source>
        <dbReference type="Pfam" id="PF12849"/>
    </source>
</evidence>
<evidence type="ECO:0000313" key="11">
    <source>
        <dbReference type="EMBL" id="MCZ8516600.1"/>
    </source>
</evidence>
<feature type="domain" description="Copper amine oxidase-like N-terminal" evidence="9">
    <location>
        <begin position="141"/>
        <end position="253"/>
    </location>
</feature>
<keyword evidence="5" id="KW-0592">Phosphate transport</keyword>
<organism evidence="11 12">
    <name type="scientific">Paenibacillus gyeongsangnamensis</name>
    <dbReference type="NCBI Taxonomy" id="3388067"/>
    <lineage>
        <taxon>Bacteria</taxon>
        <taxon>Bacillati</taxon>
        <taxon>Bacillota</taxon>
        <taxon>Bacilli</taxon>
        <taxon>Bacillales</taxon>
        <taxon>Paenibacillaceae</taxon>
        <taxon>Paenibacillus</taxon>
    </lineage>
</organism>
<dbReference type="SUPFAM" id="SSF53850">
    <property type="entry name" value="Periplasmic binding protein-like II"/>
    <property type="match status" value="1"/>
</dbReference>
<dbReference type="RefSeq" id="WP_269885135.1">
    <property type="nucleotide sequence ID" value="NZ_JAQAGZ010000025.1"/>
</dbReference>
<comment type="caution">
    <text evidence="11">The sequence shown here is derived from an EMBL/GenBank/DDBJ whole genome shotgun (WGS) entry which is preliminary data.</text>
</comment>
<evidence type="ECO:0000256" key="8">
    <source>
        <dbReference type="ARBA" id="ARBA00023288"/>
    </source>
</evidence>
<dbReference type="Pfam" id="PF12849">
    <property type="entry name" value="PBP_like_2"/>
    <property type="match status" value="1"/>
</dbReference>
<evidence type="ECO:0000256" key="2">
    <source>
        <dbReference type="ARBA" id="ARBA00004193"/>
    </source>
</evidence>
<dbReference type="PANTHER" id="PTHR30570">
    <property type="entry name" value="PERIPLASMIC PHOSPHATE BINDING COMPONENT OF PHOSPHATE ABC TRANSPORTER"/>
    <property type="match status" value="1"/>
</dbReference>
<dbReference type="Proteomes" id="UP001527882">
    <property type="component" value="Unassembled WGS sequence"/>
</dbReference>
<evidence type="ECO:0000256" key="6">
    <source>
        <dbReference type="ARBA" id="ARBA00022729"/>
    </source>
</evidence>
<keyword evidence="12" id="KW-1185">Reference proteome</keyword>
<evidence type="ECO:0000256" key="5">
    <source>
        <dbReference type="ARBA" id="ARBA00022592"/>
    </source>
</evidence>
<dbReference type="InterPro" id="IPR024370">
    <property type="entry name" value="PBP_domain"/>
</dbReference>
<feature type="domain" description="PBP" evidence="10">
    <location>
        <begin position="27"/>
        <end position="106"/>
    </location>
</feature>
<comment type="function">
    <text evidence="1">Part of the ABC transporter complex PstSACB involved in phosphate import.</text>
</comment>
<keyword evidence="7" id="KW-0564">Palmitate</keyword>
<comment type="subunit">
    <text evidence="4">The complex is composed of two ATP-binding proteins (PstB), two transmembrane proteins (PstC and PstA) and a solute-binding protein (PstS).</text>
</comment>
<keyword evidence="8" id="KW-0449">Lipoprotein</keyword>
<sequence length="256" mass="27802">MNRDGQRGEWNDGGITYDKLVFPAAGRVADDPYGLGFSGLAYIDKGVKMLALADNKNGPYYSPTYENVASAKYPLSRLIYFNANKEPGKPLNPVLEEFLKFILSKEGQQQVLKHAIYMPLRAEQASDSLAILTGVPEVKVVMNNKEQSFVQAPVIKDGNTLVPLGDIFEKLGATVTWDSGKRSVTAINGSTKLQFTLGAAKAIVNGAERPLEVPVQIVRNPSGINSTMVPLRFVCEALGAKVTWDKAAKAVTIQTQ</sequence>
<dbReference type="Pfam" id="PF07833">
    <property type="entry name" value="Cu_amine_oxidN1"/>
    <property type="match status" value="1"/>
</dbReference>
<keyword evidence="6" id="KW-0732">Signal</keyword>